<feature type="domain" description="Outer membrane protein beta-barrel" evidence="1">
    <location>
        <begin position="18"/>
        <end position="161"/>
    </location>
</feature>
<dbReference type="InterPro" id="IPR025665">
    <property type="entry name" value="Beta-barrel_OMP_2"/>
</dbReference>
<protein>
    <recommendedName>
        <fullName evidence="1">Outer membrane protein beta-barrel domain-containing protein</fullName>
    </recommendedName>
</protein>
<dbReference type="OrthoDB" id="838174at2"/>
<reference evidence="2 3" key="1">
    <citation type="submission" date="2018-04" db="EMBL/GenBank/DDBJ databases">
        <title>Adhaeribacter sp. HMF7616 genome sequencing and assembly.</title>
        <authorList>
            <person name="Kang H."/>
            <person name="Kang J."/>
            <person name="Cha I."/>
            <person name="Kim H."/>
            <person name="Joh K."/>
        </authorList>
    </citation>
    <scope>NUCLEOTIDE SEQUENCE [LARGE SCALE GENOMIC DNA]</scope>
    <source>
        <strain evidence="2 3">HMF7616</strain>
    </source>
</reference>
<evidence type="ECO:0000313" key="2">
    <source>
        <dbReference type="EMBL" id="RDC63962.1"/>
    </source>
</evidence>
<gene>
    <name evidence="2" type="ORF">AHMF7616_02571</name>
</gene>
<dbReference type="AlphaFoldDB" id="A0A369QHR1"/>
<name>A0A369QHR1_9BACT</name>
<keyword evidence="3" id="KW-1185">Reference proteome</keyword>
<dbReference type="Proteomes" id="UP000253919">
    <property type="component" value="Unassembled WGS sequence"/>
</dbReference>
<accession>A0A369QHR1</accession>
<evidence type="ECO:0000259" key="1">
    <source>
        <dbReference type="Pfam" id="PF13568"/>
    </source>
</evidence>
<dbReference type="RefSeq" id="WP_147275677.1">
    <property type="nucleotide sequence ID" value="NZ_QASA01000001.1"/>
</dbReference>
<evidence type="ECO:0000313" key="3">
    <source>
        <dbReference type="Proteomes" id="UP000253919"/>
    </source>
</evidence>
<dbReference type="EMBL" id="QASA01000001">
    <property type="protein sequence ID" value="RDC63962.1"/>
    <property type="molecule type" value="Genomic_DNA"/>
</dbReference>
<proteinExistence type="predicted"/>
<sequence length="193" mass="21178">MKKILILVIVLFSFLEVQAQSIRAGFKIGGNLASLRKTGTNNDFSYKLKFHGGLIFNYGLSDLLSLQPEVVYSQKGFEYKNASVSAEGKVNYIDVPFLLKIDTGTLFFEGGPQISFLTASKLKSGSTETDTKNWTKSTAFGLAVGVGAHVGTGTFVSLRYQTDISEPYARVLNQPTEARNVVFQLSLGYLLNR</sequence>
<comment type="caution">
    <text evidence="2">The sequence shown here is derived from an EMBL/GenBank/DDBJ whole genome shotgun (WGS) entry which is preliminary data.</text>
</comment>
<dbReference type="Pfam" id="PF13568">
    <property type="entry name" value="OMP_b-brl_2"/>
    <property type="match status" value="1"/>
</dbReference>
<organism evidence="2 3">
    <name type="scientific">Adhaeribacter pallidiroseus</name>
    <dbReference type="NCBI Taxonomy" id="2072847"/>
    <lineage>
        <taxon>Bacteria</taxon>
        <taxon>Pseudomonadati</taxon>
        <taxon>Bacteroidota</taxon>
        <taxon>Cytophagia</taxon>
        <taxon>Cytophagales</taxon>
        <taxon>Hymenobacteraceae</taxon>
        <taxon>Adhaeribacter</taxon>
    </lineage>
</organism>